<evidence type="ECO:0008006" key="3">
    <source>
        <dbReference type="Google" id="ProtNLM"/>
    </source>
</evidence>
<protein>
    <recommendedName>
        <fullName evidence="3">PD-(D/E)XK endonuclease-like domain-containing protein</fullName>
    </recommendedName>
</protein>
<accession>A0ABW9KSA8</accession>
<organism evidence="1 2">
    <name type="scientific">Xanthomonas translucens pv. translucens</name>
    <dbReference type="NCBI Taxonomy" id="134875"/>
    <lineage>
        <taxon>Bacteria</taxon>
        <taxon>Pseudomonadati</taxon>
        <taxon>Pseudomonadota</taxon>
        <taxon>Gammaproteobacteria</taxon>
        <taxon>Lysobacterales</taxon>
        <taxon>Lysobacteraceae</taxon>
        <taxon>Xanthomonas</taxon>
        <taxon>Xanthomonas translucens group</taxon>
    </lineage>
</organism>
<dbReference type="RefSeq" id="WP_155646478.1">
    <property type="nucleotide sequence ID" value="NZ_CP064004.1"/>
</dbReference>
<proteinExistence type="predicted"/>
<reference evidence="1 2" key="1">
    <citation type="submission" date="2024-12" db="EMBL/GenBank/DDBJ databases">
        <authorList>
            <person name="Alaofin S."/>
            <person name="Velasco D."/>
            <person name="Li D."/>
            <person name="Baldwin T."/>
            <person name="Liu Z."/>
            <person name="Schachterle J.K."/>
        </authorList>
    </citation>
    <scope>NUCLEOTIDE SEQUENCE [LARGE SCALE GENOMIC DNA]</scope>
    <source>
        <strain evidence="1 2">B1</strain>
    </source>
</reference>
<sequence>MSGQIPQRSVNAAGELAGIAVYMESKLGEHAKVSVLQLKSAVDELIDFVRASPCHCSAALAPLPAIQCERCRLLARCGATP</sequence>
<comment type="caution">
    <text evidence="1">The sequence shown here is derived from an EMBL/GenBank/DDBJ whole genome shotgun (WGS) entry which is preliminary data.</text>
</comment>
<evidence type="ECO:0000313" key="1">
    <source>
        <dbReference type="EMBL" id="MFN6506319.1"/>
    </source>
</evidence>
<gene>
    <name evidence="1" type="ORF">ACK3FC_03470</name>
</gene>
<evidence type="ECO:0000313" key="2">
    <source>
        <dbReference type="Proteomes" id="UP001635788"/>
    </source>
</evidence>
<dbReference type="Proteomes" id="UP001635788">
    <property type="component" value="Unassembled WGS sequence"/>
</dbReference>
<keyword evidence="2" id="KW-1185">Reference proteome</keyword>
<dbReference type="EMBL" id="JBKAMQ010000002">
    <property type="protein sequence ID" value="MFN6506319.1"/>
    <property type="molecule type" value="Genomic_DNA"/>
</dbReference>
<name>A0ABW9KSA8_XANCT</name>